<feature type="domain" description="PNPLA" evidence="9">
    <location>
        <begin position="10"/>
        <end position="204"/>
    </location>
</feature>
<dbReference type="Gene3D" id="1.25.40.20">
    <property type="entry name" value="Ankyrin repeat-containing domain"/>
    <property type="match status" value="3"/>
</dbReference>
<proteinExistence type="predicted"/>
<dbReference type="SMART" id="SM00248">
    <property type="entry name" value="ANK"/>
    <property type="match status" value="11"/>
</dbReference>
<dbReference type="Pfam" id="PF13191">
    <property type="entry name" value="AAA_16"/>
    <property type="match status" value="1"/>
</dbReference>
<dbReference type="SUPFAM" id="SSF48403">
    <property type="entry name" value="Ankyrin repeat"/>
    <property type="match status" value="1"/>
</dbReference>
<feature type="short sequence motif" description="GXGXXG" evidence="7">
    <location>
        <begin position="14"/>
        <end position="19"/>
    </location>
</feature>
<dbReference type="InterPro" id="IPR002641">
    <property type="entry name" value="PNPLA_dom"/>
</dbReference>
<keyword evidence="7" id="KW-0442">Lipid degradation</keyword>
<feature type="region of interest" description="Disordered" evidence="8">
    <location>
        <begin position="886"/>
        <end position="937"/>
    </location>
</feature>
<dbReference type="GO" id="GO:0016042">
    <property type="term" value="P:lipid catabolic process"/>
    <property type="evidence" value="ECO:0007669"/>
    <property type="project" value="UniProtKB-UniRule"/>
</dbReference>
<feature type="repeat" description="ANK" evidence="6">
    <location>
        <begin position="1256"/>
        <end position="1288"/>
    </location>
</feature>
<dbReference type="Pfam" id="PF12796">
    <property type="entry name" value="Ank_2"/>
    <property type="match status" value="2"/>
</dbReference>
<feature type="short sequence motif" description="DGA/G" evidence="7">
    <location>
        <begin position="191"/>
        <end position="193"/>
    </location>
</feature>
<name>A0A4T0VN69_9PEZI</name>
<keyword evidence="2" id="KW-0677">Repeat</keyword>
<dbReference type="PROSITE" id="PS50088">
    <property type="entry name" value="ANK_REPEAT"/>
    <property type="match status" value="10"/>
</dbReference>
<dbReference type="Pfam" id="PF01734">
    <property type="entry name" value="Patatin"/>
    <property type="match status" value="1"/>
</dbReference>
<dbReference type="Gene3D" id="3.40.50.300">
    <property type="entry name" value="P-loop containing nucleotide triphosphate hydrolases"/>
    <property type="match status" value="1"/>
</dbReference>
<feature type="compositionally biased region" description="Low complexity" evidence="8">
    <location>
        <begin position="925"/>
        <end position="936"/>
    </location>
</feature>
<dbReference type="SUPFAM" id="SSF52151">
    <property type="entry name" value="FabD/lysophospholipase-like"/>
    <property type="match status" value="1"/>
</dbReference>
<feature type="repeat" description="ANK" evidence="6">
    <location>
        <begin position="1058"/>
        <end position="1090"/>
    </location>
</feature>
<gene>
    <name evidence="10" type="ORF">CH35J_009703</name>
</gene>
<evidence type="ECO:0000256" key="8">
    <source>
        <dbReference type="SAM" id="MobiDB-lite"/>
    </source>
</evidence>
<evidence type="ECO:0000313" key="11">
    <source>
        <dbReference type="Proteomes" id="UP000305883"/>
    </source>
</evidence>
<dbReference type="InterPro" id="IPR050745">
    <property type="entry name" value="Multifunctional_regulatory"/>
</dbReference>
<dbReference type="SUPFAM" id="SSF52540">
    <property type="entry name" value="P-loop containing nucleoside triphosphate hydrolases"/>
    <property type="match status" value="1"/>
</dbReference>
<dbReference type="PANTHER" id="PTHR24189">
    <property type="entry name" value="MYOTROPHIN"/>
    <property type="match status" value="1"/>
</dbReference>
<dbReference type="Gene3D" id="3.40.1090.10">
    <property type="entry name" value="Cytosolic phospholipase A2 catalytic domain"/>
    <property type="match status" value="1"/>
</dbReference>
<feature type="repeat" description="ANK" evidence="6">
    <location>
        <begin position="1322"/>
        <end position="1354"/>
    </location>
</feature>
<feature type="repeat" description="ANK" evidence="6">
    <location>
        <begin position="1157"/>
        <end position="1189"/>
    </location>
</feature>
<dbReference type="InterPro" id="IPR002110">
    <property type="entry name" value="Ankyrin_rpt"/>
</dbReference>
<dbReference type="InterPro" id="IPR041664">
    <property type="entry name" value="AAA_16"/>
</dbReference>
<dbReference type="Proteomes" id="UP000305883">
    <property type="component" value="Unassembled WGS sequence"/>
</dbReference>
<dbReference type="InterPro" id="IPR016035">
    <property type="entry name" value="Acyl_Trfase/lysoPLipase"/>
</dbReference>
<sequence length="1386" mass="149778">MASRPQPRILCLDGGGIRGLAEIRILKELMLQVRLQNSLDFTPEPAQCFDYICGTSTGGLVAVLIGRLGKTMDECEALFRDLGAKIFSGGSSWRTARLVLKGSQHNREGLADVIRSQAGQETLHEADASAGGHVPVAVVSVSKTTGDEYLFRSYGVRAASEACSVVDACLATSAATTFFPSITIDGIEYVDGAFGKNNPSGVVLRELESVESPMRLANAVAEVGCFVSVGAGRPTFDRESDSFKSKITPKGITSITDAAKICVKIATNCHREHLDVEYRFKNAGRADIYHRFDVDRGLESVELNEADENALKHIAAVTKAYLKSQQSSLEQCALMINPRPNSFSSTPPVLMLSTMPMATESFYGRDAELREMKAALDPSKPGRKSLLIYGMGGSGKTQLTLRHIRQEGNRYSAVIWINGSTKEHAQRSFSEAAGYITSSWPRDLPTPYAGSDDLLLVSARLRSTLLTNWLLVIDSADNPEQGQLSSFIPTCPHGSVLITSTRLLKLNGFKPDRPMSMNGLDPQSSQDLLVEMSGRDEDDNDDRMIAREIGKELSGMPLAVEQAGALIRDGEFSFADFLAAYKTEYTRLMENLTPSDESRVFTTILDMTYRSVEKNPQYLALLNLIGVLGPWQIPLNLLEGFSFAGTDSSDRLSDDIKALQSLLGHPNFLRAALRRLATLCVITLREEAGSVVGVMIHRVMCQWCLKKVTEAGKQDLILQAAYGLARGIRCPSSVIHALELARDDQTKERKLAAPLSYCLDLLHSRVPRDDLDLSHGRLRDAYATIVTQAAWVNLSIGSVEKSKGYFLAAVEYDTLRNNELDRQWPADETSLVMLWGLASAYHRSGDLKEAEETFGTAVELSKSLHGDEGEETRALSTRYVHVSKRKGVMSRHHQSAVVASASAKRAPFHLPGENSQDSTECDGRSAPAGPVPSSASLDERRATLLESHDADLQDLKVKLSHFNLAEQNLLWNLCTVYDSTTQTRLAITDLVKVVDVENDVLTNVEMLLLGGADIESEDTDQLYSGSATPLTHAVVTGNEPLVQFLLDKGAEIEASGTSGDTPLILAVETEHEGMVHLLIKNGVEKDAINVDGDTALMAACARQLDTLVQILLDHGANPNNRLNNGRTALMAACAEGSNAMVQMLLNHGAKPNVKANRGVTALMVACEKGSNVIVEILLNHGAKPNMKANRGVTALMVACEKGSNVIVQILLNHGAKPNMKAKRGVTALMVACAEGSDAMVQMLLDHGADPNAKTNSGNTALMDMAVIGQQTKIRTLLYGGADVNVANDDGKTALMMAARSGHAESVALLLKNDAEAEAVNNDGETALIVAVRGGDREAVGTLLRNGADIEATTKDGDTAFDLASDEMYEFMERVLLGVGVSQESSS</sequence>
<accession>A0A4T0VN69</accession>
<dbReference type="EC" id="3.1.1.4" evidence="1"/>
<evidence type="ECO:0000256" key="5">
    <source>
        <dbReference type="ARBA" id="ARBA00023422"/>
    </source>
</evidence>
<feature type="repeat" description="ANK" evidence="6">
    <location>
        <begin position="1190"/>
        <end position="1222"/>
    </location>
</feature>
<evidence type="ECO:0000256" key="6">
    <source>
        <dbReference type="PROSITE-ProRule" id="PRU00023"/>
    </source>
</evidence>
<evidence type="ECO:0000256" key="4">
    <source>
        <dbReference type="ARBA" id="ARBA00023098"/>
    </source>
</evidence>
<feature type="active site" description="Proton acceptor" evidence="7">
    <location>
        <position position="191"/>
    </location>
</feature>
<evidence type="ECO:0000256" key="7">
    <source>
        <dbReference type="PROSITE-ProRule" id="PRU01161"/>
    </source>
</evidence>
<dbReference type="PROSITE" id="PS51635">
    <property type="entry name" value="PNPLA"/>
    <property type="match status" value="1"/>
</dbReference>
<dbReference type="PANTHER" id="PTHR24189:SF50">
    <property type="entry name" value="ANKYRIN REPEAT AND SOCS BOX PROTEIN 2"/>
    <property type="match status" value="1"/>
</dbReference>
<protein>
    <recommendedName>
        <fullName evidence="1">phospholipase A2</fullName>
        <ecNumber evidence="1">3.1.1.4</ecNumber>
    </recommendedName>
</protein>
<dbReference type="GO" id="GO:0046486">
    <property type="term" value="P:glycerolipid metabolic process"/>
    <property type="evidence" value="ECO:0007669"/>
    <property type="project" value="UniProtKB-ARBA"/>
</dbReference>
<keyword evidence="7" id="KW-0378">Hydrolase</keyword>
<dbReference type="InterPro" id="IPR036770">
    <property type="entry name" value="Ankyrin_rpt-contain_sf"/>
</dbReference>
<evidence type="ECO:0000313" key="10">
    <source>
        <dbReference type="EMBL" id="TIC93829.1"/>
    </source>
</evidence>
<evidence type="ECO:0000256" key="3">
    <source>
        <dbReference type="ARBA" id="ARBA00023043"/>
    </source>
</evidence>
<dbReference type="InterPro" id="IPR027417">
    <property type="entry name" value="P-loop_NTPase"/>
</dbReference>
<dbReference type="OrthoDB" id="1658288at2759"/>
<feature type="repeat" description="ANK" evidence="6">
    <location>
        <begin position="1025"/>
        <end position="1057"/>
    </location>
</feature>
<evidence type="ECO:0000259" key="9">
    <source>
        <dbReference type="PROSITE" id="PS51635"/>
    </source>
</evidence>
<keyword evidence="3 6" id="KW-0040">ANK repeat</keyword>
<feature type="active site" description="Nucleophile" evidence="7">
    <location>
        <position position="56"/>
    </location>
</feature>
<feature type="short sequence motif" description="GXSXG" evidence="7">
    <location>
        <begin position="54"/>
        <end position="58"/>
    </location>
</feature>
<reference evidence="10 11" key="1">
    <citation type="journal article" date="2019" name="Genome Biol. Evol.">
        <title>Genomic Plasticity Mediated by Transposable Elements in the Plant Pathogenic Fungus Colletotrichum higginsianum.</title>
        <authorList>
            <person name="Tsushima A."/>
            <person name="Gan P."/>
            <person name="Kumakura N."/>
            <person name="Narusaka M."/>
            <person name="Takano Y."/>
            <person name="Narusaka Y."/>
            <person name="Shirasu K."/>
        </authorList>
    </citation>
    <scope>NUCLEOTIDE SEQUENCE [LARGE SCALE GENOMIC DNA]</scope>
    <source>
        <strain evidence="10 11">MAFF305635-RFP</strain>
    </source>
</reference>
<feature type="repeat" description="ANK" evidence="6">
    <location>
        <begin position="1091"/>
        <end position="1123"/>
    </location>
</feature>
<feature type="repeat" description="ANK" evidence="6">
    <location>
        <begin position="1289"/>
        <end position="1321"/>
    </location>
</feature>
<dbReference type="PROSITE" id="PS50297">
    <property type="entry name" value="ANK_REP_REGION"/>
    <property type="match status" value="9"/>
</dbReference>
<feature type="repeat" description="ANK" evidence="6">
    <location>
        <begin position="1124"/>
        <end position="1156"/>
    </location>
</feature>
<dbReference type="GO" id="GO:0004623">
    <property type="term" value="F:phospholipase A2 activity"/>
    <property type="evidence" value="ECO:0007669"/>
    <property type="project" value="UniProtKB-EC"/>
</dbReference>
<feature type="repeat" description="ANK" evidence="6">
    <location>
        <begin position="1223"/>
        <end position="1255"/>
    </location>
</feature>
<comment type="catalytic activity">
    <reaction evidence="5">
        <text>a 1,2-diacyl-sn-glycero-3-phosphocholine + H2O = a 1-acyl-sn-glycero-3-phosphocholine + a fatty acid + H(+)</text>
        <dbReference type="Rhea" id="RHEA:15801"/>
        <dbReference type="ChEBI" id="CHEBI:15377"/>
        <dbReference type="ChEBI" id="CHEBI:15378"/>
        <dbReference type="ChEBI" id="CHEBI:28868"/>
        <dbReference type="ChEBI" id="CHEBI:57643"/>
        <dbReference type="ChEBI" id="CHEBI:58168"/>
        <dbReference type="EC" id="3.1.1.4"/>
    </reaction>
    <physiologicalReaction direction="left-to-right" evidence="5">
        <dbReference type="Rhea" id="RHEA:15802"/>
    </physiologicalReaction>
</comment>
<evidence type="ECO:0000256" key="2">
    <source>
        <dbReference type="ARBA" id="ARBA00022737"/>
    </source>
</evidence>
<organism evidence="10 11">
    <name type="scientific">Colletotrichum higginsianum</name>
    <dbReference type="NCBI Taxonomy" id="80884"/>
    <lineage>
        <taxon>Eukaryota</taxon>
        <taxon>Fungi</taxon>
        <taxon>Dikarya</taxon>
        <taxon>Ascomycota</taxon>
        <taxon>Pezizomycotina</taxon>
        <taxon>Sordariomycetes</taxon>
        <taxon>Hypocreomycetidae</taxon>
        <taxon>Glomerellales</taxon>
        <taxon>Glomerellaceae</taxon>
        <taxon>Colletotrichum</taxon>
        <taxon>Colletotrichum destructivum species complex</taxon>
    </lineage>
</organism>
<evidence type="ECO:0000256" key="1">
    <source>
        <dbReference type="ARBA" id="ARBA00013278"/>
    </source>
</evidence>
<comment type="caution">
    <text evidence="10">The sequence shown here is derived from an EMBL/GenBank/DDBJ whole genome shotgun (WGS) entry which is preliminary data.</text>
</comment>
<dbReference type="Pfam" id="PF00023">
    <property type="entry name" value="Ank"/>
    <property type="match status" value="3"/>
</dbReference>
<dbReference type="EMBL" id="MWPZ01000007">
    <property type="protein sequence ID" value="TIC93829.1"/>
    <property type="molecule type" value="Genomic_DNA"/>
</dbReference>
<dbReference type="GO" id="GO:0043531">
    <property type="term" value="F:ADP binding"/>
    <property type="evidence" value="ECO:0007669"/>
    <property type="project" value="InterPro"/>
</dbReference>
<keyword evidence="4 7" id="KW-0443">Lipid metabolism</keyword>